<accession>X1U5M4</accession>
<feature type="region of interest" description="Disordered" evidence="1">
    <location>
        <begin position="47"/>
        <end position="69"/>
    </location>
</feature>
<reference evidence="2" key="1">
    <citation type="journal article" date="2014" name="Front. Microbiol.">
        <title>High frequency of phylogenetically diverse reductive dehalogenase-homologous genes in deep subseafloor sedimentary metagenomes.</title>
        <authorList>
            <person name="Kawai M."/>
            <person name="Futagami T."/>
            <person name="Toyoda A."/>
            <person name="Takaki Y."/>
            <person name="Nishi S."/>
            <person name="Hori S."/>
            <person name="Arai W."/>
            <person name="Tsubouchi T."/>
            <person name="Morono Y."/>
            <person name="Uchiyama I."/>
            <person name="Ito T."/>
            <person name="Fujiyama A."/>
            <person name="Inagaki F."/>
            <person name="Takami H."/>
        </authorList>
    </citation>
    <scope>NUCLEOTIDE SEQUENCE</scope>
    <source>
        <strain evidence="2">Expedition CK06-06</strain>
    </source>
</reference>
<organism evidence="2">
    <name type="scientific">marine sediment metagenome</name>
    <dbReference type="NCBI Taxonomy" id="412755"/>
    <lineage>
        <taxon>unclassified sequences</taxon>
        <taxon>metagenomes</taxon>
        <taxon>ecological metagenomes</taxon>
    </lineage>
</organism>
<comment type="caution">
    <text evidence="2">The sequence shown here is derived from an EMBL/GenBank/DDBJ whole genome shotgun (WGS) entry which is preliminary data.</text>
</comment>
<gene>
    <name evidence="2" type="ORF">S12H4_35456</name>
</gene>
<sequence length="69" mass="7926">KPVRLKKDGTPYKRPTMNVGNARALRRSIRRQTGFVKLARRALKGTGYRIATTSSRSRRDLPRGHTHVR</sequence>
<evidence type="ECO:0000313" key="2">
    <source>
        <dbReference type="EMBL" id="GAI98926.1"/>
    </source>
</evidence>
<dbReference type="EMBL" id="BARW01021060">
    <property type="protein sequence ID" value="GAI98926.1"/>
    <property type="molecule type" value="Genomic_DNA"/>
</dbReference>
<dbReference type="AlphaFoldDB" id="X1U5M4"/>
<protein>
    <submittedName>
        <fullName evidence="2">Uncharacterized protein</fullName>
    </submittedName>
</protein>
<feature type="non-terminal residue" evidence="2">
    <location>
        <position position="1"/>
    </location>
</feature>
<evidence type="ECO:0000256" key="1">
    <source>
        <dbReference type="SAM" id="MobiDB-lite"/>
    </source>
</evidence>
<proteinExistence type="predicted"/>
<name>X1U5M4_9ZZZZ</name>